<evidence type="ECO:0000256" key="1">
    <source>
        <dbReference type="ARBA" id="ARBA00007178"/>
    </source>
</evidence>
<keyword evidence="7" id="KW-0732">Signal</keyword>
<keyword evidence="3" id="KW-0758">Storage protein</keyword>
<feature type="signal peptide" evidence="7">
    <location>
        <begin position="1"/>
        <end position="25"/>
    </location>
</feature>
<organism evidence="9 10">
    <name type="scientific">Asparagus officinalis</name>
    <name type="common">Garden asparagus</name>
    <dbReference type="NCBI Taxonomy" id="4686"/>
    <lineage>
        <taxon>Eukaryota</taxon>
        <taxon>Viridiplantae</taxon>
        <taxon>Streptophyta</taxon>
        <taxon>Embryophyta</taxon>
        <taxon>Tracheophyta</taxon>
        <taxon>Spermatophyta</taxon>
        <taxon>Magnoliopsida</taxon>
        <taxon>Liliopsida</taxon>
        <taxon>Asparagales</taxon>
        <taxon>Asparagaceae</taxon>
        <taxon>Asparagoideae</taxon>
        <taxon>Asparagus</taxon>
    </lineage>
</organism>
<evidence type="ECO:0000256" key="2">
    <source>
        <dbReference type="ARBA" id="ARBA00011818"/>
    </source>
</evidence>
<evidence type="ECO:0000259" key="8">
    <source>
        <dbReference type="SMART" id="SM00835"/>
    </source>
</evidence>
<evidence type="ECO:0000256" key="6">
    <source>
        <dbReference type="SAM" id="MobiDB-lite"/>
    </source>
</evidence>
<evidence type="ECO:0000256" key="7">
    <source>
        <dbReference type="SAM" id="SignalP"/>
    </source>
</evidence>
<evidence type="ECO:0000256" key="4">
    <source>
        <dbReference type="ARBA" id="ARBA00023129"/>
    </source>
</evidence>
<protein>
    <recommendedName>
        <fullName evidence="8">Cupin type-1 domain-containing protein</fullName>
    </recommendedName>
</protein>
<dbReference type="EMBL" id="CM007387">
    <property type="protein sequence ID" value="ONK63951.1"/>
    <property type="molecule type" value="Genomic_DNA"/>
</dbReference>
<dbReference type="InterPro" id="IPR006044">
    <property type="entry name" value="11S_seedstore_pln"/>
</dbReference>
<feature type="domain" description="Cupin type-1" evidence="8">
    <location>
        <begin position="52"/>
        <end position="250"/>
    </location>
</feature>
<keyword evidence="10" id="KW-1185">Reference proteome</keyword>
<dbReference type="Gene3D" id="2.60.120.10">
    <property type="entry name" value="Jelly Rolls"/>
    <property type="match status" value="3"/>
</dbReference>
<reference evidence="10" key="1">
    <citation type="journal article" date="2017" name="Nat. Commun.">
        <title>The asparagus genome sheds light on the origin and evolution of a young Y chromosome.</title>
        <authorList>
            <person name="Harkess A."/>
            <person name="Zhou J."/>
            <person name="Xu C."/>
            <person name="Bowers J.E."/>
            <person name="Van der Hulst R."/>
            <person name="Ayyampalayam S."/>
            <person name="Mercati F."/>
            <person name="Riccardi P."/>
            <person name="McKain M.R."/>
            <person name="Kakrana A."/>
            <person name="Tang H."/>
            <person name="Ray J."/>
            <person name="Groenendijk J."/>
            <person name="Arikit S."/>
            <person name="Mathioni S.M."/>
            <person name="Nakano M."/>
            <person name="Shan H."/>
            <person name="Telgmann-Rauber A."/>
            <person name="Kanno A."/>
            <person name="Yue Z."/>
            <person name="Chen H."/>
            <person name="Li W."/>
            <person name="Chen Y."/>
            <person name="Xu X."/>
            <person name="Zhang Y."/>
            <person name="Luo S."/>
            <person name="Chen H."/>
            <person name="Gao J."/>
            <person name="Mao Z."/>
            <person name="Pires J.C."/>
            <person name="Luo M."/>
            <person name="Kudrna D."/>
            <person name="Wing R.A."/>
            <person name="Meyers B.C."/>
            <person name="Yi K."/>
            <person name="Kong H."/>
            <person name="Lavrijsen P."/>
            <person name="Sunseri F."/>
            <person name="Falavigna A."/>
            <person name="Ye Y."/>
            <person name="Leebens-Mack J.H."/>
            <person name="Chen G."/>
        </authorList>
    </citation>
    <scope>NUCLEOTIDE SEQUENCE [LARGE SCALE GENOMIC DNA]</scope>
    <source>
        <strain evidence="10">cv. DH0086</strain>
    </source>
</reference>
<dbReference type="GO" id="GO:0045735">
    <property type="term" value="F:nutrient reservoir activity"/>
    <property type="evidence" value="ECO:0007669"/>
    <property type="project" value="UniProtKB-KW"/>
</dbReference>
<evidence type="ECO:0000313" key="10">
    <source>
        <dbReference type="Proteomes" id="UP000243459"/>
    </source>
</evidence>
<dbReference type="PANTHER" id="PTHR31189">
    <property type="entry name" value="OS03G0336100 PROTEIN-RELATED"/>
    <property type="match status" value="1"/>
</dbReference>
<dbReference type="SMART" id="SM00835">
    <property type="entry name" value="Cupin_1"/>
    <property type="match status" value="1"/>
</dbReference>
<dbReference type="OMA" id="DEAVCLM"/>
<dbReference type="PRINTS" id="PR00439">
    <property type="entry name" value="11SGLOBULIN"/>
</dbReference>
<feature type="compositionally biased region" description="Basic and acidic residues" evidence="6">
    <location>
        <begin position="133"/>
        <end position="153"/>
    </location>
</feature>
<accession>A0A5P1EGX4</accession>
<dbReference type="InterPro" id="IPR050253">
    <property type="entry name" value="Seed_Storage-Functional"/>
</dbReference>
<dbReference type="AlphaFoldDB" id="A0A5P1EGX4"/>
<evidence type="ECO:0000256" key="3">
    <source>
        <dbReference type="ARBA" id="ARBA00022761"/>
    </source>
</evidence>
<name>A0A5P1EGX4_ASPOF</name>
<dbReference type="CDD" id="cd02242">
    <property type="entry name" value="cupin_11S_legumin_N"/>
    <property type="match status" value="1"/>
</dbReference>
<proteinExistence type="inferred from homology"/>
<gene>
    <name evidence="9" type="ORF">A4U43_C07F20590</name>
</gene>
<dbReference type="PANTHER" id="PTHR31189:SF54">
    <property type="entry name" value="11S GLOBULIN SEED STORAGE PROTEIN 2-LIKE"/>
    <property type="match status" value="1"/>
</dbReference>
<dbReference type="SUPFAM" id="SSF51182">
    <property type="entry name" value="RmlC-like cupins"/>
    <property type="match status" value="1"/>
</dbReference>
<dbReference type="InterPro" id="IPR014710">
    <property type="entry name" value="RmlC-like_jellyroll"/>
</dbReference>
<keyword evidence="4" id="KW-0708">Seed storage protein</keyword>
<comment type="subunit">
    <text evidence="2">Hexamer; each subunit is composed of an acidic and a basic chain derived from a single precursor and linked by a disulfide bond.</text>
</comment>
<feature type="region of interest" description="Disordered" evidence="6">
    <location>
        <begin position="275"/>
        <end position="295"/>
    </location>
</feature>
<feature type="chain" id="PRO_5024333511" description="Cupin type-1 domain-containing protein" evidence="7">
    <location>
        <begin position="26"/>
        <end position="402"/>
    </location>
</feature>
<dbReference type="Pfam" id="PF00190">
    <property type="entry name" value="Cupin_1"/>
    <property type="match status" value="1"/>
</dbReference>
<feature type="compositionally biased region" description="Basic and acidic residues" evidence="6">
    <location>
        <begin position="275"/>
        <end position="290"/>
    </location>
</feature>
<keyword evidence="5" id="KW-1015">Disulfide bond</keyword>
<dbReference type="InterPro" id="IPR011051">
    <property type="entry name" value="RmlC_Cupin_sf"/>
</dbReference>
<dbReference type="InterPro" id="IPR006045">
    <property type="entry name" value="Cupin_1"/>
</dbReference>
<dbReference type="Gramene" id="ONK63951">
    <property type="protein sequence ID" value="ONK63951"/>
    <property type="gene ID" value="A4U43_C07F20590"/>
</dbReference>
<feature type="region of interest" description="Disordered" evidence="6">
    <location>
        <begin position="126"/>
        <end position="153"/>
    </location>
</feature>
<evidence type="ECO:0000256" key="5">
    <source>
        <dbReference type="ARBA" id="ARBA00023157"/>
    </source>
</evidence>
<comment type="similarity">
    <text evidence="1">Belongs to the 11S seed storage protein (globulins) family.</text>
</comment>
<dbReference type="Proteomes" id="UP000243459">
    <property type="component" value="Chromosome 7"/>
</dbReference>
<sequence length="402" mass="45761">MAIFSRGYLLSLSLSLLLLFDVSLAQFGEQGRSPFGSQRRFGSQSRCRIERLNAQEPRRRVESEAGLTEYFDEDNEQFECAGVAAHRRIVQPGGLVLPKFYNAHALTYVVQGKGIFGNVMPGCPESFQSFQRGDPRTSREEGRRGRSERDQHQRVDHFREGDIIAIPAGVAHWVYNDGEQPIVAFTVLDTSNNANQLDSNRREFLLAGRKGRGQHLGVEPREDSDDFNLLSGFDTESLAESMGISRDLAEKLRGRSDDRGEIVRVEGSFHIVRPSRREEGMSEGEEREREYEEEERERERRRLMANGLEQAFCSVGVKRNIDDPRRADIYNPNAGRTTTLNSQKLPLLSADIYNPNAGRTTTLNSQKLPLLRYLQLNAVRGVLHRVRKKRATELMFPDDLYN</sequence>
<evidence type="ECO:0000313" key="9">
    <source>
        <dbReference type="EMBL" id="ONK63951.1"/>
    </source>
</evidence>